<evidence type="ECO:0000313" key="12">
    <source>
        <dbReference type="Proteomes" id="UP000678499"/>
    </source>
</evidence>
<evidence type="ECO:0000256" key="8">
    <source>
        <dbReference type="ARBA" id="ARBA00034143"/>
    </source>
</evidence>
<evidence type="ECO:0000256" key="5">
    <source>
        <dbReference type="ARBA" id="ARBA00023212"/>
    </source>
</evidence>
<feature type="region of interest" description="Disordered" evidence="10">
    <location>
        <begin position="1"/>
        <end position="25"/>
    </location>
</feature>
<evidence type="ECO:0000256" key="4">
    <source>
        <dbReference type="ARBA" id="ARBA00022803"/>
    </source>
</evidence>
<feature type="compositionally biased region" description="Basic and acidic residues" evidence="10">
    <location>
        <begin position="661"/>
        <end position="673"/>
    </location>
</feature>
<dbReference type="EMBL" id="OA883062">
    <property type="protein sequence ID" value="CAD7277827.1"/>
    <property type="molecule type" value="Genomic_DNA"/>
</dbReference>
<gene>
    <name evidence="11" type="ORF">NMOB1V02_LOCUS5550</name>
</gene>
<feature type="compositionally biased region" description="Low complexity" evidence="10">
    <location>
        <begin position="78"/>
        <end position="88"/>
    </location>
</feature>
<feature type="compositionally biased region" description="Polar residues" evidence="10">
    <location>
        <begin position="297"/>
        <end position="312"/>
    </location>
</feature>
<dbReference type="AlphaFoldDB" id="A0A7R9BNL2"/>
<dbReference type="EMBL" id="CAJPEX010001025">
    <property type="protein sequence ID" value="CAG0917979.1"/>
    <property type="molecule type" value="Genomic_DNA"/>
</dbReference>
<keyword evidence="3" id="KW-0677">Repeat</keyword>
<keyword evidence="6" id="KW-0966">Cell projection</keyword>
<feature type="region of interest" description="Disordered" evidence="10">
    <location>
        <begin position="657"/>
        <end position="710"/>
    </location>
</feature>
<accession>A0A7R9BNL2</accession>
<evidence type="ECO:0000256" key="7">
    <source>
        <dbReference type="ARBA" id="ARBA00034139"/>
    </source>
</evidence>
<protein>
    <recommendedName>
        <fullName evidence="7">Outer dynein arm-docking complex subunit 4</fullName>
    </recommendedName>
    <alternativeName>
        <fullName evidence="8">Tetratricopeptide repeat protein 25</fullName>
    </alternativeName>
</protein>
<dbReference type="GO" id="GO:0005930">
    <property type="term" value="C:axoneme"/>
    <property type="evidence" value="ECO:0007669"/>
    <property type="project" value="UniProtKB-SubCell"/>
</dbReference>
<dbReference type="PROSITE" id="PS50005">
    <property type="entry name" value="TPR"/>
    <property type="match status" value="1"/>
</dbReference>
<dbReference type="InterPro" id="IPR040111">
    <property type="entry name" value="ODAD4"/>
</dbReference>
<feature type="compositionally biased region" description="Acidic residues" evidence="10">
    <location>
        <begin position="14"/>
        <end position="23"/>
    </location>
</feature>
<keyword evidence="2" id="KW-0963">Cytoplasm</keyword>
<feature type="compositionally biased region" description="Polar residues" evidence="10">
    <location>
        <begin position="388"/>
        <end position="398"/>
    </location>
</feature>
<feature type="region of interest" description="Disordered" evidence="10">
    <location>
        <begin position="788"/>
        <end position="810"/>
    </location>
</feature>
<feature type="region of interest" description="Disordered" evidence="10">
    <location>
        <begin position="55"/>
        <end position="145"/>
    </location>
</feature>
<comment type="subcellular location">
    <subcellularLocation>
        <location evidence="1">Cytoplasm</location>
        <location evidence="1">Cytoskeleton</location>
        <location evidence="1">Cilium axoneme</location>
    </subcellularLocation>
</comment>
<evidence type="ECO:0000256" key="9">
    <source>
        <dbReference type="PROSITE-ProRule" id="PRU00339"/>
    </source>
</evidence>
<dbReference type="Gene3D" id="1.25.40.10">
    <property type="entry name" value="Tetratricopeptide repeat domain"/>
    <property type="match status" value="1"/>
</dbReference>
<sequence>MAKVEAIVLSLAPEEADSGDEEPRELWRHAKVVQYGNKLSGDPDDAKIKPFVKAYNRRKMRTASAARRGTAGKRRDSTSSIEASTDSSLNDDNRETQHHGKSDNNATTTNKGTTAGAIGTITSGSGNNNKTRPKTKTFKSSKQRFRSRYGNTLRTEDAVGPGFKVIRRTARVLHGAVRFNVSTPFHLKPSFPLRIFEINLTLFLRIASRSSKAIPSFSLTAAEVAANVAAVKAAVDENGGIVLDDLEETLRKNIKLISKIPRGKLGYNKKRAPHLLSGEQNSARLKKSFQHEEPKLGNTNPSKGSSPQPASTDETKEVPTKSSKVLKKKKRGPIAHKPSGSKESVKDESANKEPVSQPPASAVPKKLQKQIAAESQQKRPGTPDSAAKQAQSPSTSSPIRVPVRRGSAQQEFKSFHLSLKLQQAQKPGDQGNAKGQTNKDKDKESAGNNNNPDPPSPHPTAEMLRLRRRSSSIGRSLNALASQVARNKSKRRHSKEELYTDKDRAAAVALGSKDIKQSLHKQKGLNQAYTGFPEEAGFTICYTQGEHNLKNGDSKLALSFLNKALAIDASNCNCLIARSKCYLQLGDHAEALKDAEAALKIDPNSYKAIYQKAEALYARGDFELALVFYCRGAQARKEMDCFRLGVQKAQEAISNVVGRPDSLKHESVHHSENADEAPPVPQNMNKGKKKHHGQNGGRRKTNTANDSLGRGSARALLGRLHNDMEYLENLLNHPGLRPVNIPSEAIAAVPQGGAAGGSGRMSHDKNKTVSSQVKEALGYLKARQEFWLQQKPITSGRHRSGSTSSNSLQK</sequence>
<dbReference type="InterPro" id="IPR013105">
    <property type="entry name" value="TPR_2"/>
</dbReference>
<evidence type="ECO:0000313" key="11">
    <source>
        <dbReference type="EMBL" id="CAD7277827.1"/>
    </source>
</evidence>
<dbReference type="Pfam" id="PF07719">
    <property type="entry name" value="TPR_2"/>
    <property type="match status" value="1"/>
</dbReference>
<feature type="region of interest" description="Disordered" evidence="10">
    <location>
        <begin position="473"/>
        <end position="497"/>
    </location>
</feature>
<evidence type="ECO:0000256" key="3">
    <source>
        <dbReference type="ARBA" id="ARBA00022737"/>
    </source>
</evidence>
<keyword evidence="4 9" id="KW-0802">TPR repeat</keyword>
<dbReference type="OrthoDB" id="245563at2759"/>
<dbReference type="PANTHER" id="PTHR23040:SF1">
    <property type="entry name" value="OUTER DYNEIN ARM-DOCKING COMPLEX SUBUNIT 4"/>
    <property type="match status" value="1"/>
</dbReference>
<proteinExistence type="predicted"/>
<reference evidence="11" key="1">
    <citation type="submission" date="2020-11" db="EMBL/GenBank/DDBJ databases">
        <authorList>
            <person name="Tran Van P."/>
        </authorList>
    </citation>
    <scope>NUCLEOTIDE SEQUENCE</scope>
</reference>
<feature type="compositionally biased region" description="Basic and acidic residues" evidence="10">
    <location>
        <begin position="91"/>
        <end position="102"/>
    </location>
</feature>
<dbReference type="SUPFAM" id="SSF48452">
    <property type="entry name" value="TPR-like"/>
    <property type="match status" value="1"/>
</dbReference>
<feature type="compositionally biased region" description="Basic residues" evidence="10">
    <location>
        <begin position="686"/>
        <end position="701"/>
    </location>
</feature>
<organism evidence="11">
    <name type="scientific">Notodromas monacha</name>
    <dbReference type="NCBI Taxonomy" id="399045"/>
    <lineage>
        <taxon>Eukaryota</taxon>
        <taxon>Metazoa</taxon>
        <taxon>Ecdysozoa</taxon>
        <taxon>Arthropoda</taxon>
        <taxon>Crustacea</taxon>
        <taxon>Oligostraca</taxon>
        <taxon>Ostracoda</taxon>
        <taxon>Podocopa</taxon>
        <taxon>Podocopida</taxon>
        <taxon>Cypridocopina</taxon>
        <taxon>Cypridoidea</taxon>
        <taxon>Cyprididae</taxon>
        <taxon>Notodromas</taxon>
    </lineage>
</organism>
<dbReference type="Proteomes" id="UP000678499">
    <property type="component" value="Unassembled WGS sequence"/>
</dbReference>
<feature type="compositionally biased region" description="Basic residues" evidence="10">
    <location>
        <begin position="324"/>
        <end position="334"/>
    </location>
</feature>
<evidence type="ECO:0000256" key="6">
    <source>
        <dbReference type="ARBA" id="ARBA00023273"/>
    </source>
</evidence>
<evidence type="ECO:0000256" key="10">
    <source>
        <dbReference type="SAM" id="MobiDB-lite"/>
    </source>
</evidence>
<feature type="compositionally biased region" description="Low complexity" evidence="10">
    <location>
        <begin position="801"/>
        <end position="810"/>
    </location>
</feature>
<feature type="region of interest" description="Disordered" evidence="10">
    <location>
        <begin position="292"/>
        <end position="461"/>
    </location>
</feature>
<dbReference type="SMART" id="SM00028">
    <property type="entry name" value="TPR"/>
    <property type="match status" value="3"/>
</dbReference>
<evidence type="ECO:0000256" key="2">
    <source>
        <dbReference type="ARBA" id="ARBA00022490"/>
    </source>
</evidence>
<dbReference type="InterPro" id="IPR019734">
    <property type="entry name" value="TPR_rpt"/>
</dbReference>
<keyword evidence="5" id="KW-0206">Cytoskeleton</keyword>
<evidence type="ECO:0000256" key="1">
    <source>
        <dbReference type="ARBA" id="ARBA00004430"/>
    </source>
</evidence>
<feature type="compositionally biased region" description="Basic residues" evidence="10">
    <location>
        <begin position="131"/>
        <end position="145"/>
    </location>
</feature>
<dbReference type="InterPro" id="IPR011990">
    <property type="entry name" value="TPR-like_helical_dom_sf"/>
</dbReference>
<name>A0A7R9BNL2_9CRUS</name>
<feature type="compositionally biased region" description="Low complexity" evidence="10">
    <location>
        <begin position="104"/>
        <end position="127"/>
    </location>
</feature>
<keyword evidence="12" id="KW-1185">Reference proteome</keyword>
<dbReference type="PANTHER" id="PTHR23040">
    <property type="match status" value="1"/>
</dbReference>
<feature type="repeat" description="TPR" evidence="9">
    <location>
        <begin position="572"/>
        <end position="605"/>
    </location>
</feature>